<proteinExistence type="predicted"/>
<dbReference type="InterPro" id="IPR001633">
    <property type="entry name" value="EAL_dom"/>
</dbReference>
<dbReference type="Pfam" id="PF00990">
    <property type="entry name" value="GGDEF"/>
    <property type="match status" value="1"/>
</dbReference>
<name>A0A1I3T451_9PSEU</name>
<evidence type="ECO:0000259" key="3">
    <source>
        <dbReference type="PROSITE" id="PS50887"/>
    </source>
</evidence>
<dbReference type="Proteomes" id="UP000199025">
    <property type="component" value="Unassembled WGS sequence"/>
</dbReference>
<feature type="domain" description="EAL" evidence="2">
    <location>
        <begin position="356"/>
        <end position="614"/>
    </location>
</feature>
<dbReference type="SUPFAM" id="SSF55073">
    <property type="entry name" value="Nucleotide cyclase"/>
    <property type="match status" value="1"/>
</dbReference>
<accession>A0A1I3T451</accession>
<dbReference type="STRING" id="115433.SAMN05421835_107134"/>
<reference evidence="4 5" key="1">
    <citation type="submission" date="2016-10" db="EMBL/GenBank/DDBJ databases">
        <authorList>
            <person name="de Groot N.N."/>
        </authorList>
    </citation>
    <scope>NUCLEOTIDE SEQUENCE [LARGE SCALE GENOMIC DNA]</scope>
    <source>
        <strain evidence="4 5">DSM 44468</strain>
    </source>
</reference>
<dbReference type="RefSeq" id="WP_245783058.1">
    <property type="nucleotide sequence ID" value="NZ_FORP01000007.1"/>
</dbReference>
<dbReference type="PROSITE" id="PS50887">
    <property type="entry name" value="GGDEF"/>
    <property type="match status" value="1"/>
</dbReference>
<dbReference type="PANTHER" id="PTHR44757:SF2">
    <property type="entry name" value="BIOFILM ARCHITECTURE MAINTENANCE PROTEIN MBAA"/>
    <property type="match status" value="1"/>
</dbReference>
<evidence type="ECO:0000313" key="4">
    <source>
        <dbReference type="EMBL" id="SFJ65824.1"/>
    </source>
</evidence>
<dbReference type="CDD" id="cd01949">
    <property type="entry name" value="GGDEF"/>
    <property type="match status" value="1"/>
</dbReference>
<dbReference type="PANTHER" id="PTHR44757">
    <property type="entry name" value="DIGUANYLATE CYCLASE DGCP"/>
    <property type="match status" value="1"/>
</dbReference>
<evidence type="ECO:0000259" key="2">
    <source>
        <dbReference type="PROSITE" id="PS50883"/>
    </source>
</evidence>
<organism evidence="4 5">
    <name type="scientific">Amycolatopsis sacchari</name>
    <dbReference type="NCBI Taxonomy" id="115433"/>
    <lineage>
        <taxon>Bacteria</taxon>
        <taxon>Bacillati</taxon>
        <taxon>Actinomycetota</taxon>
        <taxon>Actinomycetes</taxon>
        <taxon>Pseudonocardiales</taxon>
        <taxon>Pseudonocardiaceae</taxon>
        <taxon>Amycolatopsis</taxon>
    </lineage>
</organism>
<dbReference type="InterPro" id="IPR035919">
    <property type="entry name" value="EAL_sf"/>
</dbReference>
<dbReference type="InterPro" id="IPR052155">
    <property type="entry name" value="Biofilm_reg_signaling"/>
</dbReference>
<dbReference type="Pfam" id="PF00563">
    <property type="entry name" value="EAL"/>
    <property type="match status" value="1"/>
</dbReference>
<gene>
    <name evidence="4" type="ORF">SAMN05421835_107134</name>
</gene>
<dbReference type="SUPFAM" id="SSF55785">
    <property type="entry name" value="PYP-like sensor domain (PAS domain)"/>
    <property type="match status" value="1"/>
</dbReference>
<evidence type="ECO:0000313" key="5">
    <source>
        <dbReference type="Proteomes" id="UP000199025"/>
    </source>
</evidence>
<sequence length="615" mass="66174">MPEPGGAPGLVDVVRRWTAQLADTDGVGLSADRLEELLHQVVRDAVATAESAREAAIRRFSALFSTSPMGIALAGPDGAIVEANAALAMFLGGKPEELRGRHVADLGFTRRDAERLRTGLEEIAVTDVEQYSERLQLTHADDAGVWAEVTLTTLPADRPGVSYPVLMVQDANEVHSLQETLRHQSVHDALTGLSNGSRFNTLLETALSPAARDQIALVYLDIDGFKVINDGLGAGVGDQVLRGIARKLKDVFAAPDTVVARLSGDGFGILLRGKLQASEVIGLVERALEELGEPIYLGDHGIGVSASAGIVVRDVAEGGPEDLQRAAEIALHRAKEAGKAQWMLFDPELDARDRARYRLGAEIAGALENGEFTLIYQPTVKLDNHEELAAVNAGLRWHHRELGQLDSAEFYPLADTTGMTIPLGKWLLTRSLAAAARWRDRYGDAAPDVCIRLPRRLAIDPDLVRLVKDQLDEHHLPARTLRLCTDSASLLDPRGEVLESLSVLSDLGAKLVLTVSGTADLELIPRHELKVQHAVLSGGVVEALADSPDEAALRHLDQLITRARELKLRIGAEGVVTAEQAGLLRAHGVLAARGPFVATSATDDEVDDMIERHSG</sequence>
<dbReference type="Gene3D" id="3.20.20.450">
    <property type="entry name" value="EAL domain"/>
    <property type="match status" value="1"/>
</dbReference>
<dbReference type="SUPFAM" id="SSF141868">
    <property type="entry name" value="EAL domain-like"/>
    <property type="match status" value="1"/>
</dbReference>
<dbReference type="NCBIfam" id="TIGR00229">
    <property type="entry name" value="sensory_box"/>
    <property type="match status" value="1"/>
</dbReference>
<dbReference type="InterPro" id="IPR000014">
    <property type="entry name" value="PAS"/>
</dbReference>
<dbReference type="EMBL" id="FORP01000007">
    <property type="protein sequence ID" value="SFJ65824.1"/>
    <property type="molecule type" value="Genomic_DNA"/>
</dbReference>
<dbReference type="AlphaFoldDB" id="A0A1I3T451"/>
<dbReference type="PROSITE" id="PS50883">
    <property type="entry name" value="EAL"/>
    <property type="match status" value="1"/>
</dbReference>
<evidence type="ECO:0000259" key="1">
    <source>
        <dbReference type="PROSITE" id="PS50112"/>
    </source>
</evidence>
<dbReference type="SMART" id="SM00052">
    <property type="entry name" value="EAL"/>
    <property type="match status" value="1"/>
</dbReference>
<dbReference type="NCBIfam" id="TIGR00254">
    <property type="entry name" value="GGDEF"/>
    <property type="match status" value="1"/>
</dbReference>
<dbReference type="PROSITE" id="PS50112">
    <property type="entry name" value="PAS"/>
    <property type="match status" value="1"/>
</dbReference>
<dbReference type="InterPro" id="IPR035965">
    <property type="entry name" value="PAS-like_dom_sf"/>
</dbReference>
<dbReference type="SMART" id="SM00091">
    <property type="entry name" value="PAS"/>
    <property type="match status" value="1"/>
</dbReference>
<feature type="domain" description="PAS" evidence="1">
    <location>
        <begin position="56"/>
        <end position="127"/>
    </location>
</feature>
<dbReference type="InterPro" id="IPR013656">
    <property type="entry name" value="PAS_4"/>
</dbReference>
<dbReference type="CDD" id="cd00130">
    <property type="entry name" value="PAS"/>
    <property type="match status" value="1"/>
</dbReference>
<protein>
    <submittedName>
        <fullName evidence="4">PAS domain S-box-containing protein/diguanylate cyclase (GGDEF) domain-containing protein</fullName>
    </submittedName>
</protein>
<dbReference type="InterPro" id="IPR043128">
    <property type="entry name" value="Rev_trsase/Diguanyl_cyclase"/>
</dbReference>
<keyword evidence="5" id="KW-1185">Reference proteome</keyword>
<dbReference type="Pfam" id="PF08448">
    <property type="entry name" value="PAS_4"/>
    <property type="match status" value="1"/>
</dbReference>
<dbReference type="SMART" id="SM00267">
    <property type="entry name" value="GGDEF"/>
    <property type="match status" value="1"/>
</dbReference>
<feature type="domain" description="GGDEF" evidence="3">
    <location>
        <begin position="213"/>
        <end position="347"/>
    </location>
</feature>
<dbReference type="CDD" id="cd01948">
    <property type="entry name" value="EAL"/>
    <property type="match status" value="1"/>
</dbReference>
<dbReference type="InterPro" id="IPR029787">
    <property type="entry name" value="Nucleotide_cyclase"/>
</dbReference>
<dbReference type="Gene3D" id="3.30.450.20">
    <property type="entry name" value="PAS domain"/>
    <property type="match status" value="1"/>
</dbReference>
<dbReference type="Gene3D" id="3.30.70.270">
    <property type="match status" value="1"/>
</dbReference>
<dbReference type="InterPro" id="IPR000160">
    <property type="entry name" value="GGDEF_dom"/>
</dbReference>